<accession>A0A011Q067</accession>
<evidence type="ECO:0000313" key="2">
    <source>
        <dbReference type="Proteomes" id="UP000021816"/>
    </source>
</evidence>
<dbReference type="PATRIC" id="fig|1454003.3.peg.396"/>
<dbReference type="EMBL" id="JEMX01000010">
    <property type="protein sequence ID" value="EXI82602.1"/>
    <property type="molecule type" value="Genomic_DNA"/>
</dbReference>
<dbReference type="Proteomes" id="UP000021816">
    <property type="component" value="Unassembled WGS sequence"/>
</dbReference>
<dbReference type="STRING" id="1454003.AW10_00388"/>
<reference evidence="1 2" key="1">
    <citation type="submission" date="2014-02" db="EMBL/GenBank/DDBJ databases">
        <title>Expanding our view of genomic diversity in Candidatus Accumulibacter clades.</title>
        <authorList>
            <person name="Skennerton C.T."/>
            <person name="Barr J.J."/>
            <person name="Slater F.R."/>
            <person name="Bond P.L."/>
            <person name="Tyson G.W."/>
        </authorList>
    </citation>
    <scope>NUCLEOTIDE SEQUENCE [LARGE SCALE GENOMIC DNA]</scope>
    <source>
        <strain evidence="2">BA-92</strain>
    </source>
</reference>
<comment type="caution">
    <text evidence="1">The sequence shown here is derived from an EMBL/GenBank/DDBJ whole genome shotgun (WGS) entry which is preliminary data.</text>
</comment>
<sequence>MRSKVSDVRFISHGISPTGIFSNDRFGTTVWNRDNLTTQSHWR</sequence>
<protein>
    <submittedName>
        <fullName evidence="1">Uncharacterized protein</fullName>
    </submittedName>
</protein>
<name>A0A011Q067_9PROT</name>
<proteinExistence type="predicted"/>
<organism evidence="1 2">
    <name type="scientific">Candidatus Accumulibacter appositus</name>
    <dbReference type="NCBI Taxonomy" id="1454003"/>
    <lineage>
        <taxon>Bacteria</taxon>
        <taxon>Pseudomonadati</taxon>
        <taxon>Pseudomonadota</taxon>
        <taxon>Betaproteobacteria</taxon>
        <taxon>Candidatus Accumulibacter</taxon>
    </lineage>
</organism>
<gene>
    <name evidence="1" type="ORF">AW10_00388</name>
</gene>
<dbReference type="AlphaFoldDB" id="A0A011Q067"/>
<evidence type="ECO:0000313" key="1">
    <source>
        <dbReference type="EMBL" id="EXI82602.1"/>
    </source>
</evidence>